<dbReference type="SMART" id="SM01041">
    <property type="entry name" value="BRO1"/>
    <property type="match status" value="1"/>
</dbReference>
<sequence>MHQNISFSLLTSSLEGMVDKSGLIFLIKKKMGCTSSKLQKKKMNISEVVVFVPTLQIPVPSDLLKPLKGFIPKDLIDRLVSLRNRIILLSEDTDVSAISEIKQGLEEYLPVLLGLTTKDCGALEAVQFKWRTLDGRQEICVSNSWFEVLSVVYMLAVLTLVEANILLVPKHCANSSERIVSTADCQRDAIDLLLKASGYLDFCVKNILPKLSSEIKNKLHKDMREGALEALSLQVLGQGTELQLGLAIENQKATLSVKRRLACEQLTYFTQAHYALTGGKESDGGKQSLFIKYKFLQSKAAAYFYHGIILDKGSEPMSHIQAVCSLVAAEELLTESRKACLGFCLAAPVNRAPPLWGAMKHLQQKIPDTASKKSQMYGYLLDQEKDLQPPPELPEFQLSLRPDDYMFPEIDTAFTKEKWEIQGQLLKEHLDDPEVEIIGTKS</sequence>
<evidence type="ECO:0000256" key="1">
    <source>
        <dbReference type="ARBA" id="ARBA00008901"/>
    </source>
</evidence>
<dbReference type="CDD" id="cd09034">
    <property type="entry name" value="BRO1_Alix_like"/>
    <property type="match status" value="1"/>
</dbReference>
<dbReference type="Proteomes" id="UP001443914">
    <property type="component" value="Unassembled WGS sequence"/>
</dbReference>
<dbReference type="PROSITE" id="PS51180">
    <property type="entry name" value="BRO1"/>
    <property type="match status" value="1"/>
</dbReference>
<dbReference type="PANTHER" id="PTHR23032:SF2">
    <property type="entry name" value="ENDOSOMAL TARGETING BRO1-LIKE DOMAIN-CONTAINING PROTEIN"/>
    <property type="match status" value="1"/>
</dbReference>
<dbReference type="AlphaFoldDB" id="A0AAW1HNZ0"/>
<name>A0AAW1HNZ0_SAPOF</name>
<organism evidence="3 4">
    <name type="scientific">Saponaria officinalis</name>
    <name type="common">Common soapwort</name>
    <name type="synonym">Lychnis saponaria</name>
    <dbReference type="NCBI Taxonomy" id="3572"/>
    <lineage>
        <taxon>Eukaryota</taxon>
        <taxon>Viridiplantae</taxon>
        <taxon>Streptophyta</taxon>
        <taxon>Embryophyta</taxon>
        <taxon>Tracheophyta</taxon>
        <taxon>Spermatophyta</taxon>
        <taxon>Magnoliopsida</taxon>
        <taxon>eudicotyledons</taxon>
        <taxon>Gunneridae</taxon>
        <taxon>Pentapetalae</taxon>
        <taxon>Caryophyllales</taxon>
        <taxon>Caryophyllaceae</taxon>
        <taxon>Caryophylleae</taxon>
        <taxon>Saponaria</taxon>
    </lineage>
</organism>
<evidence type="ECO:0000259" key="2">
    <source>
        <dbReference type="PROSITE" id="PS51180"/>
    </source>
</evidence>
<dbReference type="PANTHER" id="PTHR23032">
    <property type="entry name" value="BRO1 DOMAIN-CONTAINING PROTEIN BROX"/>
    <property type="match status" value="1"/>
</dbReference>
<reference evidence="3" key="1">
    <citation type="submission" date="2024-03" db="EMBL/GenBank/DDBJ databases">
        <title>WGS assembly of Saponaria officinalis var. Norfolk2.</title>
        <authorList>
            <person name="Jenkins J."/>
            <person name="Shu S."/>
            <person name="Grimwood J."/>
            <person name="Barry K."/>
            <person name="Goodstein D."/>
            <person name="Schmutz J."/>
            <person name="Leebens-Mack J."/>
            <person name="Osbourn A."/>
        </authorList>
    </citation>
    <scope>NUCLEOTIDE SEQUENCE [LARGE SCALE GENOMIC DNA]</scope>
    <source>
        <strain evidence="3">JIC</strain>
    </source>
</reference>
<proteinExistence type="inferred from homology"/>
<dbReference type="InterPro" id="IPR038898">
    <property type="entry name" value="BROX"/>
</dbReference>
<comment type="caution">
    <text evidence="3">The sequence shown here is derived from an EMBL/GenBank/DDBJ whole genome shotgun (WGS) entry which is preliminary data.</text>
</comment>
<evidence type="ECO:0000313" key="3">
    <source>
        <dbReference type="EMBL" id="KAK9678102.1"/>
    </source>
</evidence>
<keyword evidence="4" id="KW-1185">Reference proteome</keyword>
<dbReference type="InterPro" id="IPR038499">
    <property type="entry name" value="BRO1_sf"/>
</dbReference>
<dbReference type="EMBL" id="JBDFQZ010000011">
    <property type="protein sequence ID" value="KAK9678102.1"/>
    <property type="molecule type" value="Genomic_DNA"/>
</dbReference>
<protein>
    <recommendedName>
        <fullName evidence="2">BRO1 domain-containing protein</fullName>
    </recommendedName>
</protein>
<comment type="similarity">
    <text evidence="1">Belongs to the BROX family.</text>
</comment>
<dbReference type="Pfam" id="PF03097">
    <property type="entry name" value="BRO1"/>
    <property type="match status" value="1"/>
</dbReference>
<gene>
    <name evidence="3" type="ORF">RND81_11G188300</name>
</gene>
<dbReference type="Gene3D" id="1.25.40.280">
    <property type="entry name" value="alix/aip1 like domains"/>
    <property type="match status" value="1"/>
</dbReference>
<dbReference type="InterPro" id="IPR004328">
    <property type="entry name" value="BRO1_dom"/>
</dbReference>
<evidence type="ECO:0000313" key="4">
    <source>
        <dbReference type="Proteomes" id="UP001443914"/>
    </source>
</evidence>
<accession>A0AAW1HNZ0</accession>
<feature type="domain" description="BRO1" evidence="2">
    <location>
        <begin position="45"/>
        <end position="442"/>
    </location>
</feature>